<dbReference type="PROSITE" id="PS52015">
    <property type="entry name" value="TONB_CTD"/>
    <property type="match status" value="1"/>
</dbReference>
<keyword evidence="14" id="KW-1185">Reference proteome</keyword>
<keyword evidence="4" id="KW-1003">Cell membrane</keyword>
<evidence type="ECO:0000256" key="2">
    <source>
        <dbReference type="ARBA" id="ARBA00006555"/>
    </source>
</evidence>
<dbReference type="OrthoDB" id="1685233at2"/>
<evidence type="ECO:0000259" key="12">
    <source>
        <dbReference type="PROSITE" id="PS52015"/>
    </source>
</evidence>
<keyword evidence="8" id="KW-1133">Transmembrane helix</keyword>
<keyword evidence="9" id="KW-0472">Membrane</keyword>
<dbReference type="RefSeq" id="WP_118864027.1">
    <property type="nucleotide sequence ID" value="NZ_QWLV01000003.1"/>
</dbReference>
<evidence type="ECO:0000256" key="10">
    <source>
        <dbReference type="SAM" id="MobiDB-lite"/>
    </source>
</evidence>
<dbReference type="PANTHER" id="PTHR33446:SF2">
    <property type="entry name" value="PROTEIN TONB"/>
    <property type="match status" value="1"/>
</dbReference>
<feature type="chain" id="PRO_5017313407" evidence="11">
    <location>
        <begin position="29"/>
        <end position="215"/>
    </location>
</feature>
<evidence type="ECO:0000313" key="14">
    <source>
        <dbReference type="Proteomes" id="UP000266693"/>
    </source>
</evidence>
<dbReference type="GO" id="GO:0055085">
    <property type="term" value="P:transmembrane transport"/>
    <property type="evidence" value="ECO:0007669"/>
    <property type="project" value="InterPro"/>
</dbReference>
<accession>A0A396RR46</accession>
<keyword evidence="7" id="KW-0653">Protein transport</keyword>
<feature type="compositionally biased region" description="Pro residues" evidence="10">
    <location>
        <begin position="52"/>
        <end position="64"/>
    </location>
</feature>
<dbReference type="Proteomes" id="UP000266693">
    <property type="component" value="Unassembled WGS sequence"/>
</dbReference>
<evidence type="ECO:0000256" key="4">
    <source>
        <dbReference type="ARBA" id="ARBA00022475"/>
    </source>
</evidence>
<evidence type="ECO:0000256" key="9">
    <source>
        <dbReference type="ARBA" id="ARBA00023136"/>
    </source>
</evidence>
<dbReference type="EMBL" id="QWLV01000003">
    <property type="protein sequence ID" value="RHW17762.1"/>
    <property type="molecule type" value="Genomic_DNA"/>
</dbReference>
<evidence type="ECO:0000256" key="5">
    <source>
        <dbReference type="ARBA" id="ARBA00022519"/>
    </source>
</evidence>
<dbReference type="GO" id="GO:0098797">
    <property type="term" value="C:plasma membrane protein complex"/>
    <property type="evidence" value="ECO:0007669"/>
    <property type="project" value="TreeGrafter"/>
</dbReference>
<evidence type="ECO:0000256" key="1">
    <source>
        <dbReference type="ARBA" id="ARBA00004383"/>
    </source>
</evidence>
<name>A0A396RR46_9SPHN</name>
<dbReference type="SUPFAM" id="SSF74653">
    <property type="entry name" value="TolA/TonB C-terminal domain"/>
    <property type="match status" value="1"/>
</dbReference>
<dbReference type="PANTHER" id="PTHR33446">
    <property type="entry name" value="PROTEIN TONB-RELATED"/>
    <property type="match status" value="1"/>
</dbReference>
<evidence type="ECO:0000256" key="6">
    <source>
        <dbReference type="ARBA" id="ARBA00022692"/>
    </source>
</evidence>
<evidence type="ECO:0000256" key="11">
    <source>
        <dbReference type="SAM" id="SignalP"/>
    </source>
</evidence>
<gene>
    <name evidence="13" type="ORF">D1610_10080</name>
</gene>
<keyword evidence="11" id="KW-0732">Signal</keyword>
<comment type="similarity">
    <text evidence="2">Belongs to the TonB family.</text>
</comment>
<protein>
    <submittedName>
        <fullName evidence="13">Energy transducer TonB</fullName>
    </submittedName>
</protein>
<dbReference type="InterPro" id="IPR037682">
    <property type="entry name" value="TonB_C"/>
</dbReference>
<organism evidence="13 14">
    <name type="scientific">Sphingomonas gilva</name>
    <dbReference type="NCBI Taxonomy" id="2305907"/>
    <lineage>
        <taxon>Bacteria</taxon>
        <taxon>Pseudomonadati</taxon>
        <taxon>Pseudomonadota</taxon>
        <taxon>Alphaproteobacteria</taxon>
        <taxon>Sphingomonadales</taxon>
        <taxon>Sphingomonadaceae</taxon>
        <taxon>Sphingomonas</taxon>
    </lineage>
</organism>
<feature type="region of interest" description="Disordered" evidence="10">
    <location>
        <begin position="51"/>
        <end position="73"/>
    </location>
</feature>
<dbReference type="NCBIfam" id="TIGR01352">
    <property type="entry name" value="tonB_Cterm"/>
    <property type="match status" value="1"/>
</dbReference>
<evidence type="ECO:0000313" key="13">
    <source>
        <dbReference type="EMBL" id="RHW17762.1"/>
    </source>
</evidence>
<dbReference type="InterPro" id="IPR051045">
    <property type="entry name" value="TonB-dependent_transducer"/>
</dbReference>
<reference evidence="13 14" key="1">
    <citation type="submission" date="2018-08" db="EMBL/GenBank/DDBJ databases">
        <title>The multiple taxonomic identification of Sphingomonas gilva.</title>
        <authorList>
            <person name="Zhu D."/>
            <person name="Zheng S."/>
        </authorList>
    </citation>
    <scope>NUCLEOTIDE SEQUENCE [LARGE SCALE GENOMIC DNA]</scope>
    <source>
        <strain evidence="13 14">ZDH117</strain>
    </source>
</reference>
<dbReference type="GO" id="GO:0031992">
    <property type="term" value="F:energy transducer activity"/>
    <property type="evidence" value="ECO:0007669"/>
    <property type="project" value="TreeGrafter"/>
</dbReference>
<evidence type="ECO:0000256" key="8">
    <source>
        <dbReference type="ARBA" id="ARBA00022989"/>
    </source>
</evidence>
<dbReference type="InterPro" id="IPR006260">
    <property type="entry name" value="TonB/TolA_C"/>
</dbReference>
<proteinExistence type="inferred from homology"/>
<keyword evidence="3" id="KW-0813">Transport</keyword>
<comment type="subcellular location">
    <subcellularLocation>
        <location evidence="1">Cell inner membrane</location>
        <topology evidence="1">Single-pass membrane protein</topology>
        <orientation evidence="1">Periplasmic side</orientation>
    </subcellularLocation>
</comment>
<dbReference type="GO" id="GO:0015031">
    <property type="term" value="P:protein transport"/>
    <property type="evidence" value="ECO:0007669"/>
    <property type="project" value="UniProtKB-KW"/>
</dbReference>
<feature type="signal peptide" evidence="11">
    <location>
        <begin position="1"/>
        <end position="28"/>
    </location>
</feature>
<keyword evidence="5" id="KW-0997">Cell inner membrane</keyword>
<sequence>MAYANVQPRKLNPASLAAAIAINAAVFAALLTAAPAVEKVIPKAIEIFTPVEPEPPEPVPAEPRPQPRTDTAKPPVVDRIVETPTTPRTPIIELTRDPVITLDPPVAGTIDTGPIAPPAPVMTEAVIDPRYLRDFQPSYPPAKIRLEEEGRVTVRVLVGAEGRVLQVRPVGNPDADFFAATRKQALAKWRFKPATRDGAPIEAWREISVIFQLDG</sequence>
<feature type="domain" description="TonB C-terminal" evidence="12">
    <location>
        <begin position="124"/>
        <end position="215"/>
    </location>
</feature>
<dbReference type="Pfam" id="PF03544">
    <property type="entry name" value="TonB_C"/>
    <property type="match status" value="1"/>
</dbReference>
<dbReference type="AlphaFoldDB" id="A0A396RR46"/>
<keyword evidence="6" id="KW-0812">Transmembrane</keyword>
<dbReference type="Gene3D" id="3.30.1150.10">
    <property type="match status" value="1"/>
</dbReference>
<evidence type="ECO:0000256" key="7">
    <source>
        <dbReference type="ARBA" id="ARBA00022927"/>
    </source>
</evidence>
<evidence type="ECO:0000256" key="3">
    <source>
        <dbReference type="ARBA" id="ARBA00022448"/>
    </source>
</evidence>
<comment type="caution">
    <text evidence="13">The sequence shown here is derived from an EMBL/GenBank/DDBJ whole genome shotgun (WGS) entry which is preliminary data.</text>
</comment>